<evidence type="ECO:0000313" key="11">
    <source>
        <dbReference type="EMBL" id="OGF11229.1"/>
    </source>
</evidence>
<comment type="similarity">
    <text evidence="1 6 7">Belongs to the EF-Ts family.</text>
</comment>
<dbReference type="GO" id="GO:0005737">
    <property type="term" value="C:cytoplasm"/>
    <property type="evidence" value="ECO:0007669"/>
    <property type="project" value="UniProtKB-SubCell"/>
</dbReference>
<keyword evidence="4 6" id="KW-0648">Protein biosynthesis</keyword>
<dbReference type="SUPFAM" id="SSF46934">
    <property type="entry name" value="UBA-like"/>
    <property type="match status" value="1"/>
</dbReference>
<gene>
    <name evidence="6" type="primary">tsf</name>
    <name evidence="11" type="ORF">A2024_12505</name>
</gene>
<evidence type="ECO:0000313" key="12">
    <source>
        <dbReference type="Proteomes" id="UP000177230"/>
    </source>
</evidence>
<sequence length="197" mass="21851">MSFTAEDVKSLRDKTGAGMMACKEALKACNGNIDEAVEYLRKKGIASADKKTGRATGDGLVEAYIHMGGKLGVMIEVNCETDFVARTEQFKGLVKELAMQVAASNPTVVSREQVPAEMIEKEKDIYREQVRGSGKPENVVEKIVGGKLDKFYSEICLLEQPYIKEPQKNIDTLIKETIAKLGENITVKRFVRFRLGE</sequence>
<dbReference type="InterPro" id="IPR036402">
    <property type="entry name" value="EF-Ts_dimer_sf"/>
</dbReference>
<dbReference type="PANTHER" id="PTHR11741:SF10">
    <property type="entry name" value="POLYPROTEIN OF EF-TS, CHLOROPLASTIC"/>
    <property type="match status" value="1"/>
</dbReference>
<dbReference type="Pfam" id="PF00627">
    <property type="entry name" value="UBA"/>
    <property type="match status" value="1"/>
</dbReference>
<dbReference type="Gene3D" id="1.10.286.20">
    <property type="match status" value="1"/>
</dbReference>
<dbReference type="Gene3D" id="1.10.8.10">
    <property type="entry name" value="DNA helicase RuvA subunit, C-terminal domain"/>
    <property type="match status" value="1"/>
</dbReference>
<dbReference type="EMBL" id="MFFM01000036">
    <property type="protein sequence ID" value="OGF11229.1"/>
    <property type="molecule type" value="Genomic_DNA"/>
</dbReference>
<accession>A0A1F5R9W3</accession>
<dbReference type="PROSITE" id="PS01127">
    <property type="entry name" value="EF_TS_2"/>
    <property type="match status" value="1"/>
</dbReference>
<organism evidence="11 12">
    <name type="scientific">Candidatus Edwardsbacteria bacterium GWF2_54_11</name>
    <dbReference type="NCBI Taxonomy" id="1817851"/>
    <lineage>
        <taxon>Bacteria</taxon>
        <taxon>Candidatus Edwardsiibacteriota</taxon>
    </lineage>
</organism>
<feature type="region of interest" description="Involved in Mg(2+) ion dislocation from EF-Tu" evidence="6">
    <location>
        <begin position="81"/>
        <end position="84"/>
    </location>
</feature>
<dbReference type="SUPFAM" id="SSF54713">
    <property type="entry name" value="Elongation factor Ts (EF-Ts), dimerisation domain"/>
    <property type="match status" value="1"/>
</dbReference>
<protein>
    <recommendedName>
        <fullName evidence="2 6">Elongation factor Ts</fullName>
        <shortName evidence="6">EF-Ts</shortName>
    </recommendedName>
</protein>
<evidence type="ECO:0000256" key="6">
    <source>
        <dbReference type="HAMAP-Rule" id="MF_00050"/>
    </source>
</evidence>
<evidence type="ECO:0000256" key="8">
    <source>
        <dbReference type="RuleBase" id="RU000643"/>
    </source>
</evidence>
<evidence type="ECO:0000256" key="1">
    <source>
        <dbReference type="ARBA" id="ARBA00005532"/>
    </source>
</evidence>
<evidence type="ECO:0000259" key="10">
    <source>
        <dbReference type="Pfam" id="PF00889"/>
    </source>
</evidence>
<dbReference type="Gene3D" id="3.30.479.20">
    <property type="entry name" value="Elongation factor Ts, dimerisation domain"/>
    <property type="match status" value="1"/>
</dbReference>
<dbReference type="CDD" id="cd14275">
    <property type="entry name" value="UBA_EF-Ts"/>
    <property type="match status" value="1"/>
</dbReference>
<dbReference type="InterPro" id="IPR018101">
    <property type="entry name" value="Transl_elong_Ts_CS"/>
</dbReference>
<evidence type="ECO:0000259" key="9">
    <source>
        <dbReference type="Pfam" id="PF00627"/>
    </source>
</evidence>
<dbReference type="GO" id="GO:0003746">
    <property type="term" value="F:translation elongation factor activity"/>
    <property type="evidence" value="ECO:0007669"/>
    <property type="project" value="UniProtKB-UniRule"/>
</dbReference>
<dbReference type="NCBIfam" id="TIGR00116">
    <property type="entry name" value="tsf"/>
    <property type="match status" value="1"/>
</dbReference>
<dbReference type="Pfam" id="PF00889">
    <property type="entry name" value="EF_TS"/>
    <property type="match status" value="1"/>
</dbReference>
<dbReference type="PANTHER" id="PTHR11741">
    <property type="entry name" value="ELONGATION FACTOR TS"/>
    <property type="match status" value="1"/>
</dbReference>
<evidence type="ECO:0000256" key="7">
    <source>
        <dbReference type="RuleBase" id="RU000642"/>
    </source>
</evidence>
<keyword evidence="3 6" id="KW-0251">Elongation factor</keyword>
<evidence type="ECO:0000256" key="5">
    <source>
        <dbReference type="ARBA" id="ARBA00025453"/>
    </source>
</evidence>
<evidence type="ECO:0000256" key="3">
    <source>
        <dbReference type="ARBA" id="ARBA00022768"/>
    </source>
</evidence>
<comment type="function">
    <text evidence="5 6 7">Associates with the EF-Tu.GDP complex and induces the exchange of GDP to GTP. It remains bound to the aminoacyl-tRNA.EF-Tu.GTP complex up to the GTP hydrolysis stage on the ribosome.</text>
</comment>
<evidence type="ECO:0000256" key="4">
    <source>
        <dbReference type="ARBA" id="ARBA00022917"/>
    </source>
</evidence>
<dbReference type="HAMAP" id="MF_00050">
    <property type="entry name" value="EF_Ts"/>
    <property type="match status" value="1"/>
</dbReference>
<feature type="domain" description="Translation elongation factor EFTs/EF1B dimerisation" evidence="10">
    <location>
        <begin position="93"/>
        <end position="197"/>
    </location>
</feature>
<dbReference type="InterPro" id="IPR001816">
    <property type="entry name" value="Transl_elong_EFTs/EF1B"/>
</dbReference>
<keyword evidence="6" id="KW-0963">Cytoplasm</keyword>
<dbReference type="FunFam" id="1.10.8.10:FF:000001">
    <property type="entry name" value="Elongation factor Ts"/>
    <property type="match status" value="1"/>
</dbReference>
<comment type="caution">
    <text evidence="11">The sequence shown here is derived from an EMBL/GenBank/DDBJ whole genome shotgun (WGS) entry which is preliminary data.</text>
</comment>
<dbReference type="InterPro" id="IPR009060">
    <property type="entry name" value="UBA-like_sf"/>
</dbReference>
<dbReference type="AlphaFoldDB" id="A0A1F5R9W3"/>
<feature type="domain" description="UBA" evidence="9">
    <location>
        <begin position="21"/>
        <end position="40"/>
    </location>
</feature>
<dbReference type="PROSITE" id="PS01126">
    <property type="entry name" value="EF_TS_1"/>
    <property type="match status" value="1"/>
</dbReference>
<dbReference type="Proteomes" id="UP000177230">
    <property type="component" value="Unassembled WGS sequence"/>
</dbReference>
<dbReference type="InterPro" id="IPR015940">
    <property type="entry name" value="UBA"/>
</dbReference>
<dbReference type="InterPro" id="IPR014039">
    <property type="entry name" value="Transl_elong_EFTs/EF1B_dimer"/>
</dbReference>
<comment type="subcellular location">
    <subcellularLocation>
        <location evidence="6 8">Cytoplasm</location>
    </subcellularLocation>
</comment>
<name>A0A1F5R9W3_9BACT</name>
<dbReference type="FunFam" id="1.10.286.20:FF:000001">
    <property type="entry name" value="Elongation factor Ts"/>
    <property type="match status" value="1"/>
</dbReference>
<evidence type="ECO:0000256" key="2">
    <source>
        <dbReference type="ARBA" id="ARBA00016956"/>
    </source>
</evidence>
<reference evidence="11 12" key="1">
    <citation type="journal article" date="2016" name="Nat. Commun.">
        <title>Thousands of microbial genomes shed light on interconnected biogeochemical processes in an aquifer system.</title>
        <authorList>
            <person name="Anantharaman K."/>
            <person name="Brown C.T."/>
            <person name="Hug L.A."/>
            <person name="Sharon I."/>
            <person name="Castelle C.J."/>
            <person name="Probst A.J."/>
            <person name="Thomas B.C."/>
            <person name="Singh A."/>
            <person name="Wilkins M.J."/>
            <person name="Karaoz U."/>
            <person name="Brodie E.L."/>
            <person name="Williams K.H."/>
            <person name="Hubbard S.S."/>
            <person name="Banfield J.F."/>
        </authorList>
    </citation>
    <scope>NUCLEOTIDE SEQUENCE [LARGE SCALE GENOMIC DNA]</scope>
</reference>
<proteinExistence type="inferred from homology"/>